<evidence type="ECO:0000256" key="14">
    <source>
        <dbReference type="RuleBase" id="RU367134"/>
    </source>
</evidence>
<evidence type="ECO:0000256" key="4">
    <source>
        <dbReference type="ARBA" id="ARBA00022741"/>
    </source>
</evidence>
<comment type="catalytic activity">
    <reaction evidence="8 14">
        <text>L-seryl-[protein] + ATP = O-phospho-L-seryl-[protein] + ADP + H(+)</text>
        <dbReference type="Rhea" id="RHEA:17989"/>
        <dbReference type="Rhea" id="RHEA-COMP:9863"/>
        <dbReference type="Rhea" id="RHEA-COMP:11604"/>
        <dbReference type="ChEBI" id="CHEBI:15378"/>
        <dbReference type="ChEBI" id="CHEBI:29999"/>
        <dbReference type="ChEBI" id="CHEBI:30616"/>
        <dbReference type="ChEBI" id="CHEBI:83421"/>
        <dbReference type="ChEBI" id="CHEBI:456216"/>
        <dbReference type="EC" id="2.7.11.1"/>
    </reaction>
</comment>
<dbReference type="OrthoDB" id="377346at2759"/>
<keyword evidence="17" id="KW-1185">Reference proteome</keyword>
<dbReference type="Gene3D" id="3.30.200.20">
    <property type="entry name" value="Phosphorylase Kinase, domain 1"/>
    <property type="match status" value="1"/>
</dbReference>
<comment type="subcellular location">
    <subcellularLocation>
        <location evidence="1">Midbody</location>
    </subcellularLocation>
</comment>
<feature type="binding site" evidence="10">
    <location>
        <position position="188"/>
    </location>
    <ligand>
        <name>ATP</name>
        <dbReference type="ChEBI" id="CHEBI:30616"/>
    </ligand>
</feature>
<evidence type="ECO:0000256" key="6">
    <source>
        <dbReference type="ARBA" id="ARBA00022840"/>
    </source>
</evidence>
<evidence type="ECO:0000256" key="3">
    <source>
        <dbReference type="ARBA" id="ARBA00022679"/>
    </source>
</evidence>
<reference evidence="16 17" key="1">
    <citation type="journal article" date="2018" name="Gigascience">
        <title>Genomes of trombidid mites reveal novel predicted allergens and laterally-transferred genes associated with secondary metabolism.</title>
        <authorList>
            <person name="Dong X."/>
            <person name="Chaisiri K."/>
            <person name="Xia D."/>
            <person name="Armstrong S.D."/>
            <person name="Fang Y."/>
            <person name="Donnelly M.J."/>
            <person name="Kadowaki T."/>
            <person name="McGarry J.W."/>
            <person name="Darby A.C."/>
            <person name="Makepeace B.L."/>
        </authorList>
    </citation>
    <scope>NUCLEOTIDE SEQUENCE [LARGE SCALE GENOMIC DNA]</scope>
    <source>
        <strain evidence="16">UoL-WK</strain>
    </source>
</reference>
<organism evidence="16 17">
    <name type="scientific">Dinothrombium tinctorium</name>
    <dbReference type="NCBI Taxonomy" id="1965070"/>
    <lineage>
        <taxon>Eukaryota</taxon>
        <taxon>Metazoa</taxon>
        <taxon>Ecdysozoa</taxon>
        <taxon>Arthropoda</taxon>
        <taxon>Chelicerata</taxon>
        <taxon>Arachnida</taxon>
        <taxon>Acari</taxon>
        <taxon>Acariformes</taxon>
        <taxon>Trombidiformes</taxon>
        <taxon>Prostigmata</taxon>
        <taxon>Anystina</taxon>
        <taxon>Parasitengona</taxon>
        <taxon>Trombidioidea</taxon>
        <taxon>Trombidiidae</taxon>
        <taxon>Dinothrombium</taxon>
    </lineage>
</organism>
<dbReference type="SMART" id="SM00220">
    <property type="entry name" value="S_TKc"/>
    <property type="match status" value="1"/>
</dbReference>
<evidence type="ECO:0000256" key="8">
    <source>
        <dbReference type="ARBA" id="ARBA00048679"/>
    </source>
</evidence>
<gene>
    <name evidence="16" type="ORF">B4U79_01473</name>
</gene>
<dbReference type="InterPro" id="IPR030616">
    <property type="entry name" value="Aur-like"/>
</dbReference>
<dbReference type="PANTHER" id="PTHR24350">
    <property type="entry name" value="SERINE/THREONINE-PROTEIN KINASE IAL-RELATED"/>
    <property type="match status" value="1"/>
</dbReference>
<evidence type="ECO:0000256" key="5">
    <source>
        <dbReference type="ARBA" id="ARBA00022777"/>
    </source>
</evidence>
<dbReference type="FunFam" id="1.10.510.10:FF:000235">
    <property type="entry name" value="Serine/threonine-protein kinase ark1"/>
    <property type="match status" value="1"/>
</dbReference>
<dbReference type="Gene3D" id="1.10.510.10">
    <property type="entry name" value="Transferase(Phosphotransferase) domain 1"/>
    <property type="match status" value="1"/>
</dbReference>
<feature type="binding site" evidence="10">
    <location>
        <position position="57"/>
    </location>
    <ligand>
        <name>ATP</name>
        <dbReference type="ChEBI" id="CHEBI:30616"/>
    </ligand>
</feature>
<dbReference type="GO" id="GO:0000070">
    <property type="term" value="P:mitotic sister chromatid segregation"/>
    <property type="evidence" value="ECO:0007669"/>
    <property type="project" value="UniProtKB-ARBA"/>
</dbReference>
<dbReference type="GO" id="GO:0032506">
    <property type="term" value="P:cytokinetic process"/>
    <property type="evidence" value="ECO:0007669"/>
    <property type="project" value="UniProtKB-ARBA"/>
</dbReference>
<dbReference type="FunFam" id="3.30.200.20:FF:000042">
    <property type="entry name" value="Aurora kinase A"/>
    <property type="match status" value="1"/>
</dbReference>
<dbReference type="GO" id="GO:0005524">
    <property type="term" value="F:ATP binding"/>
    <property type="evidence" value="ECO:0007669"/>
    <property type="project" value="UniProtKB-UniRule"/>
</dbReference>
<evidence type="ECO:0000313" key="17">
    <source>
        <dbReference type="Proteomes" id="UP000285301"/>
    </source>
</evidence>
<dbReference type="Proteomes" id="UP000285301">
    <property type="component" value="Unassembled WGS sequence"/>
</dbReference>
<dbReference type="InterPro" id="IPR011009">
    <property type="entry name" value="Kinase-like_dom_sf"/>
</dbReference>
<protein>
    <recommendedName>
        <fullName evidence="14">Aurora kinase</fullName>
        <ecNumber evidence="14">2.7.11.1</ecNumber>
    </recommendedName>
</protein>
<comment type="similarity">
    <text evidence="14">Belongs to the protein kinase superfamily. Ser/Thr protein kinase family. Aurora subfamily.</text>
</comment>
<feature type="binding site" evidence="10 12">
    <location>
        <position position="76"/>
    </location>
    <ligand>
        <name>ATP</name>
        <dbReference type="ChEBI" id="CHEBI:30616"/>
    </ligand>
</feature>
<keyword evidence="2 13" id="KW-0723">Serine/threonine-protein kinase</keyword>
<feature type="domain" description="Protein kinase" evidence="15">
    <location>
        <begin position="47"/>
        <end position="297"/>
    </location>
</feature>
<keyword evidence="5 14" id="KW-0418">Kinase</keyword>
<evidence type="ECO:0000313" key="16">
    <source>
        <dbReference type="EMBL" id="RWS13888.1"/>
    </source>
</evidence>
<dbReference type="GO" id="GO:0030496">
    <property type="term" value="C:midbody"/>
    <property type="evidence" value="ECO:0007669"/>
    <property type="project" value="UniProtKB-SubCell"/>
</dbReference>
<name>A0A443RF42_9ACAR</name>
<feature type="cross-link" description="Glycyl lysine isopeptide (Lys-Gly) (interchain with G-Cter in SUMO2)" evidence="11">
    <location>
        <position position="172"/>
    </location>
</feature>
<evidence type="ECO:0000256" key="13">
    <source>
        <dbReference type="RuleBase" id="RU000304"/>
    </source>
</evidence>
<dbReference type="GO" id="GO:0006325">
    <property type="term" value="P:chromatin organization"/>
    <property type="evidence" value="ECO:0007669"/>
    <property type="project" value="UniProtKB-ARBA"/>
</dbReference>
<evidence type="ECO:0000259" key="15">
    <source>
        <dbReference type="PROSITE" id="PS50011"/>
    </source>
</evidence>
<dbReference type="PROSITE" id="PS00108">
    <property type="entry name" value="PROTEIN_KINASE_ST"/>
    <property type="match status" value="1"/>
</dbReference>
<dbReference type="Pfam" id="PF00069">
    <property type="entry name" value="Pkinase"/>
    <property type="match status" value="1"/>
</dbReference>
<evidence type="ECO:0000256" key="10">
    <source>
        <dbReference type="PIRSR" id="PIRSR630616-2"/>
    </source>
</evidence>
<dbReference type="AlphaFoldDB" id="A0A443RF42"/>
<accession>A0A443RF42</accession>
<feature type="binding site" evidence="10">
    <location>
        <begin position="174"/>
        <end position="175"/>
    </location>
    <ligand>
        <name>ATP</name>
        <dbReference type="ChEBI" id="CHEBI:30616"/>
    </ligand>
</feature>
<keyword evidence="4 10" id="KW-0547">Nucleotide-binding</keyword>
<evidence type="ECO:0000256" key="11">
    <source>
        <dbReference type="PIRSR" id="PIRSR630616-3"/>
    </source>
</evidence>
<evidence type="ECO:0000256" key="2">
    <source>
        <dbReference type="ARBA" id="ARBA00022527"/>
    </source>
</evidence>
<sequence length="310" mass="36667">MAVQMYARSPLKEAQNIINYDENSHVTRTKEIDGEKYERIENSLSNFHIGRPLGKGKFGNVYLARDVKNNHIVALKMLFKSQLLKNNVQHQLRREIEIQSHLQHPNILRLYGYFWDEKKIYLILEFAPQGELYNKLRKAGRFDNKTSAQYIAQMIDALEYCHSKKVIHRDIKPENILLGYFGELKIADFGWSVHAPSLRRGTMCGTLDYLPPEMVTHQPYNEKVDLWCLGVLTYEFLVGKPPFETEDATQTYRRIINVDYTFPEHVHEYARIFIRALLKKKPQERATLQECREQIWMRTFCEVKFDKHLK</sequence>
<evidence type="ECO:0000256" key="7">
    <source>
        <dbReference type="ARBA" id="ARBA00047899"/>
    </source>
</evidence>
<dbReference type="PROSITE" id="PS50011">
    <property type="entry name" value="PROTEIN_KINASE_DOM"/>
    <property type="match status" value="1"/>
</dbReference>
<keyword evidence="6 10" id="KW-0067">ATP-binding</keyword>
<dbReference type="InterPro" id="IPR008271">
    <property type="entry name" value="Ser/Thr_kinase_AS"/>
</dbReference>
<dbReference type="CDD" id="cd14007">
    <property type="entry name" value="STKc_Aurora"/>
    <property type="match status" value="1"/>
</dbReference>
<dbReference type="PROSITE" id="PS00107">
    <property type="entry name" value="PROTEIN_KINASE_ATP"/>
    <property type="match status" value="1"/>
</dbReference>
<keyword evidence="3 14" id="KW-0808">Transferase</keyword>
<evidence type="ECO:0000256" key="12">
    <source>
        <dbReference type="PROSITE-ProRule" id="PRU10141"/>
    </source>
</evidence>
<evidence type="ECO:0000256" key="9">
    <source>
        <dbReference type="PIRSR" id="PIRSR630616-1"/>
    </source>
</evidence>
<dbReference type="STRING" id="1965070.A0A443RF42"/>
<dbReference type="EMBL" id="NCKU01000855">
    <property type="protein sequence ID" value="RWS13888.1"/>
    <property type="molecule type" value="Genomic_DNA"/>
</dbReference>
<dbReference type="EC" id="2.7.11.1" evidence="14"/>
<comment type="catalytic activity">
    <reaction evidence="7 14">
        <text>L-threonyl-[protein] + ATP = O-phospho-L-threonyl-[protein] + ADP + H(+)</text>
        <dbReference type="Rhea" id="RHEA:46608"/>
        <dbReference type="Rhea" id="RHEA-COMP:11060"/>
        <dbReference type="Rhea" id="RHEA-COMP:11605"/>
        <dbReference type="ChEBI" id="CHEBI:15378"/>
        <dbReference type="ChEBI" id="CHEBI:30013"/>
        <dbReference type="ChEBI" id="CHEBI:30616"/>
        <dbReference type="ChEBI" id="CHEBI:61977"/>
        <dbReference type="ChEBI" id="CHEBI:456216"/>
        <dbReference type="EC" id="2.7.11.1"/>
    </reaction>
</comment>
<dbReference type="GO" id="GO:0030261">
    <property type="term" value="P:chromosome condensation"/>
    <property type="evidence" value="ECO:0007669"/>
    <property type="project" value="UniProtKB-ARBA"/>
</dbReference>
<dbReference type="InterPro" id="IPR000719">
    <property type="entry name" value="Prot_kinase_dom"/>
</dbReference>
<dbReference type="GO" id="GO:0004674">
    <property type="term" value="F:protein serine/threonine kinase activity"/>
    <property type="evidence" value="ECO:0007669"/>
    <property type="project" value="UniProtKB-KW"/>
</dbReference>
<proteinExistence type="inferred from homology"/>
<feature type="binding site" evidence="10">
    <location>
        <begin position="125"/>
        <end position="127"/>
    </location>
    <ligand>
        <name>ATP</name>
        <dbReference type="ChEBI" id="CHEBI:30616"/>
    </ligand>
</feature>
<dbReference type="SUPFAM" id="SSF56112">
    <property type="entry name" value="Protein kinase-like (PK-like)"/>
    <property type="match status" value="1"/>
</dbReference>
<evidence type="ECO:0000256" key="1">
    <source>
        <dbReference type="ARBA" id="ARBA00004214"/>
    </source>
</evidence>
<feature type="active site" description="Proton acceptor" evidence="9">
    <location>
        <position position="170"/>
    </location>
</feature>
<dbReference type="InterPro" id="IPR017441">
    <property type="entry name" value="Protein_kinase_ATP_BS"/>
</dbReference>
<comment type="caution">
    <text evidence="16">The sequence shown here is derived from an EMBL/GenBank/DDBJ whole genome shotgun (WGS) entry which is preliminary data.</text>
</comment>